<evidence type="ECO:0000256" key="3">
    <source>
        <dbReference type="ARBA" id="ARBA00022605"/>
    </source>
</evidence>
<proteinExistence type="inferred from homology"/>
<protein>
    <recommendedName>
        <fullName evidence="2 8">Shikimate dehydrogenase (NADP(+))</fullName>
        <shortName evidence="8">SDH</shortName>
        <ecNumber evidence="2 8">1.1.1.25</ecNumber>
    </recommendedName>
</protein>
<comment type="subunit">
    <text evidence="8">Homodimer.</text>
</comment>
<keyword evidence="6 8" id="KW-0057">Aromatic amino acid biosynthesis</keyword>
<gene>
    <name evidence="8" type="primary">aroE</name>
    <name evidence="10" type="ORF">FBZ93_104476</name>
</gene>
<feature type="binding site" evidence="8">
    <location>
        <position position="67"/>
    </location>
    <ligand>
        <name>shikimate</name>
        <dbReference type="ChEBI" id="CHEBI:36208"/>
    </ligand>
</feature>
<dbReference type="InterPro" id="IPR022893">
    <property type="entry name" value="Shikimate_DH_fam"/>
</dbReference>
<evidence type="ECO:0000256" key="4">
    <source>
        <dbReference type="ARBA" id="ARBA00022857"/>
    </source>
</evidence>
<comment type="function">
    <text evidence="8">Involved in the biosynthesis of the chorismate, which leads to the biosynthesis of aromatic amino acids. Catalyzes the reversible NADPH linked reduction of 3-dehydroshikimate (DHSA) to yield shikimate (SA).</text>
</comment>
<dbReference type="EMBL" id="VITY01000004">
    <property type="protein sequence ID" value="TWC01199.1"/>
    <property type="molecule type" value="Genomic_DNA"/>
</dbReference>
<keyword evidence="4 8" id="KW-0521">NADP</keyword>
<keyword evidence="5 8" id="KW-0560">Oxidoreductase</keyword>
<dbReference type="NCBIfam" id="NF001319">
    <property type="entry name" value="PRK00258.3-3"/>
    <property type="match status" value="1"/>
</dbReference>
<dbReference type="CDD" id="cd01065">
    <property type="entry name" value="NAD_bind_Shikimate_DH"/>
    <property type="match status" value="1"/>
</dbReference>
<feature type="domain" description="Shikimate dehydrogenase substrate binding N-terminal" evidence="9">
    <location>
        <begin position="9"/>
        <end position="94"/>
    </location>
</feature>
<evidence type="ECO:0000313" key="11">
    <source>
        <dbReference type="Proteomes" id="UP000321304"/>
    </source>
</evidence>
<dbReference type="AlphaFoldDB" id="A0A560M0K2"/>
<feature type="active site" description="Proton acceptor" evidence="8">
    <location>
        <position position="71"/>
    </location>
</feature>
<feature type="binding site" evidence="8">
    <location>
        <position position="222"/>
    </location>
    <ligand>
        <name>shikimate</name>
        <dbReference type="ChEBI" id="CHEBI:36208"/>
    </ligand>
</feature>
<dbReference type="InterPro" id="IPR011342">
    <property type="entry name" value="Shikimate_DH"/>
</dbReference>
<dbReference type="Gene3D" id="3.40.50.10860">
    <property type="entry name" value="Leucine Dehydrogenase, chain A, domain 1"/>
    <property type="match status" value="1"/>
</dbReference>
<dbReference type="GO" id="GO:0019632">
    <property type="term" value="P:shikimate metabolic process"/>
    <property type="evidence" value="ECO:0007669"/>
    <property type="project" value="InterPro"/>
</dbReference>
<dbReference type="GO" id="GO:0008652">
    <property type="term" value="P:amino acid biosynthetic process"/>
    <property type="evidence" value="ECO:0007669"/>
    <property type="project" value="UniProtKB-KW"/>
</dbReference>
<dbReference type="OrthoDB" id="9792692at2"/>
<comment type="pathway">
    <text evidence="1 8">Metabolic intermediate biosynthesis; chorismate biosynthesis; chorismate from D-erythrose 4-phosphate and phosphoenolpyruvate: step 4/7.</text>
</comment>
<dbReference type="EC" id="1.1.1.25" evidence="2 8"/>
<feature type="binding site" evidence="8">
    <location>
        <begin position="131"/>
        <end position="135"/>
    </location>
    <ligand>
        <name>NADP(+)</name>
        <dbReference type="ChEBI" id="CHEBI:58349"/>
    </ligand>
</feature>
<dbReference type="GO" id="GO:0009073">
    <property type="term" value="P:aromatic amino acid family biosynthetic process"/>
    <property type="evidence" value="ECO:0007669"/>
    <property type="project" value="UniProtKB-KW"/>
</dbReference>
<dbReference type="STRING" id="1755647.AS156_27845"/>
<keyword evidence="11" id="KW-1185">Reference proteome</keyword>
<dbReference type="Proteomes" id="UP000321304">
    <property type="component" value="Unassembled WGS sequence"/>
</dbReference>
<dbReference type="PANTHER" id="PTHR21089">
    <property type="entry name" value="SHIKIMATE DEHYDROGENASE"/>
    <property type="match status" value="1"/>
</dbReference>
<comment type="caution">
    <text evidence="10">The sequence shown here is derived from an EMBL/GenBank/DDBJ whole genome shotgun (WGS) entry which is preliminary data.</text>
</comment>
<comment type="caution">
    <text evidence="8">Lacks conserved residue(s) required for the propagation of feature annotation.</text>
</comment>
<feature type="binding site" evidence="8">
    <location>
        <position position="92"/>
    </location>
    <ligand>
        <name>shikimate</name>
        <dbReference type="ChEBI" id="CHEBI:36208"/>
    </ligand>
</feature>
<comment type="similarity">
    <text evidence="8">Belongs to the shikimate dehydrogenase family.</text>
</comment>
<dbReference type="GO" id="GO:0050661">
    <property type="term" value="F:NADP binding"/>
    <property type="evidence" value="ECO:0007669"/>
    <property type="project" value="InterPro"/>
</dbReference>
<dbReference type="Gene3D" id="3.40.50.720">
    <property type="entry name" value="NAD(P)-binding Rossmann-like Domain"/>
    <property type="match status" value="1"/>
</dbReference>
<feature type="binding site" evidence="8">
    <location>
        <position position="220"/>
    </location>
    <ligand>
        <name>NADP(+)</name>
        <dbReference type="ChEBI" id="CHEBI:58349"/>
    </ligand>
</feature>
<feature type="binding site" evidence="8">
    <location>
        <position position="107"/>
    </location>
    <ligand>
        <name>shikimate</name>
        <dbReference type="ChEBI" id="CHEBI:36208"/>
    </ligand>
</feature>
<sequence>MRDRFLTGLIGYPIAHSAAPAMHEQAAAALGVRCHYQLIEVKGAGHDDLRAMVDGIRRLGFAGVNVTFPYKEAVVDLLDDLAPDARAIGAVNTIVVDGARLVGHNTDATGFARAIEPLLASAPRGPIALIGSGGVGKAIAFALAILGVGELRIFDSDGAKVARLAGQLADRHAARGVASVEAALDGATGVVNATPVGMLPNRDSPVPDSLLHPSMWVADAVYTPLWTPLLLAAKAKRAKVLTGRDLAIYAAADAFELFTSMMPSTDVMANAFDAVMAARYSRPA</sequence>
<dbReference type="GO" id="GO:0009423">
    <property type="term" value="P:chorismate biosynthetic process"/>
    <property type="evidence" value="ECO:0007669"/>
    <property type="project" value="UniProtKB-UniRule"/>
</dbReference>
<evidence type="ECO:0000256" key="5">
    <source>
        <dbReference type="ARBA" id="ARBA00023002"/>
    </source>
</evidence>
<keyword evidence="3 8" id="KW-0028">Amino-acid biosynthesis</keyword>
<reference evidence="10 11" key="1">
    <citation type="submission" date="2019-06" db="EMBL/GenBank/DDBJ databases">
        <title>Genomic Encyclopedia of Type Strains, Phase IV (KMG-V): Genome sequencing to study the core and pangenomes of soil and plant-associated prokaryotes.</title>
        <authorList>
            <person name="Whitman W."/>
        </authorList>
    </citation>
    <scope>NUCLEOTIDE SEQUENCE [LARGE SCALE GENOMIC DNA]</scope>
    <source>
        <strain evidence="10 11">BR 10355</strain>
    </source>
</reference>
<feature type="binding site" evidence="8">
    <location>
        <position position="243"/>
    </location>
    <ligand>
        <name>NADP(+)</name>
        <dbReference type="ChEBI" id="CHEBI:58349"/>
    </ligand>
</feature>
<evidence type="ECO:0000259" key="9">
    <source>
        <dbReference type="Pfam" id="PF08501"/>
    </source>
</evidence>
<comment type="catalytic activity">
    <reaction evidence="7 8">
        <text>shikimate + NADP(+) = 3-dehydroshikimate + NADPH + H(+)</text>
        <dbReference type="Rhea" id="RHEA:17737"/>
        <dbReference type="ChEBI" id="CHEBI:15378"/>
        <dbReference type="ChEBI" id="CHEBI:16630"/>
        <dbReference type="ChEBI" id="CHEBI:36208"/>
        <dbReference type="ChEBI" id="CHEBI:57783"/>
        <dbReference type="ChEBI" id="CHEBI:58349"/>
        <dbReference type="EC" id="1.1.1.25"/>
    </reaction>
</comment>
<dbReference type="Pfam" id="PF08501">
    <property type="entry name" value="Shikimate_dh_N"/>
    <property type="match status" value="1"/>
</dbReference>
<dbReference type="GO" id="GO:0004764">
    <property type="term" value="F:shikimate 3-dehydrogenase (NADP+) activity"/>
    <property type="evidence" value="ECO:0007669"/>
    <property type="project" value="UniProtKB-UniRule"/>
</dbReference>
<organism evidence="10 11">
    <name type="scientific">Bradyrhizobium macuxiense</name>
    <dbReference type="NCBI Taxonomy" id="1755647"/>
    <lineage>
        <taxon>Bacteria</taxon>
        <taxon>Pseudomonadati</taxon>
        <taxon>Pseudomonadota</taxon>
        <taxon>Alphaproteobacteria</taxon>
        <taxon>Hyphomicrobiales</taxon>
        <taxon>Nitrobacteraceae</taxon>
        <taxon>Bradyrhizobium</taxon>
    </lineage>
</organism>
<dbReference type="UniPathway" id="UPA00053">
    <property type="reaction ID" value="UER00087"/>
</dbReference>
<dbReference type="InterPro" id="IPR046346">
    <property type="entry name" value="Aminoacid_DH-like_N_sf"/>
</dbReference>
<name>A0A560M0K2_9BRAD</name>
<evidence type="ECO:0000256" key="2">
    <source>
        <dbReference type="ARBA" id="ARBA00012962"/>
    </source>
</evidence>
<accession>A0A560M0K2</accession>
<dbReference type="HAMAP" id="MF_00222">
    <property type="entry name" value="Shikimate_DH_AroE"/>
    <property type="match status" value="1"/>
</dbReference>
<dbReference type="PANTHER" id="PTHR21089:SF1">
    <property type="entry name" value="BIFUNCTIONAL 3-DEHYDROQUINATE DEHYDRATASE_SHIKIMATE DEHYDROGENASE, CHLOROPLASTIC"/>
    <property type="match status" value="1"/>
</dbReference>
<dbReference type="InterPro" id="IPR036291">
    <property type="entry name" value="NAD(P)-bd_dom_sf"/>
</dbReference>
<dbReference type="RefSeq" id="WP_146986438.1">
    <property type="nucleotide sequence ID" value="NZ_VITY01000004.1"/>
</dbReference>
<dbReference type="GO" id="GO:0005829">
    <property type="term" value="C:cytosol"/>
    <property type="evidence" value="ECO:0007669"/>
    <property type="project" value="TreeGrafter"/>
</dbReference>
<dbReference type="NCBIfam" id="NF009201">
    <property type="entry name" value="PRK12549.1"/>
    <property type="match status" value="1"/>
</dbReference>
<evidence type="ECO:0000256" key="7">
    <source>
        <dbReference type="ARBA" id="ARBA00049442"/>
    </source>
</evidence>
<dbReference type="SUPFAM" id="SSF53223">
    <property type="entry name" value="Aminoacid dehydrogenase-like, N-terminal domain"/>
    <property type="match status" value="1"/>
</dbReference>
<dbReference type="InterPro" id="IPR013708">
    <property type="entry name" value="Shikimate_DH-bd_N"/>
</dbReference>
<evidence type="ECO:0000256" key="6">
    <source>
        <dbReference type="ARBA" id="ARBA00023141"/>
    </source>
</evidence>
<evidence type="ECO:0000313" key="10">
    <source>
        <dbReference type="EMBL" id="TWC01199.1"/>
    </source>
</evidence>
<evidence type="ECO:0000256" key="1">
    <source>
        <dbReference type="ARBA" id="ARBA00004871"/>
    </source>
</evidence>
<dbReference type="SUPFAM" id="SSF51735">
    <property type="entry name" value="NAD(P)-binding Rossmann-fold domains"/>
    <property type="match status" value="1"/>
</dbReference>
<dbReference type="NCBIfam" id="TIGR00507">
    <property type="entry name" value="aroE"/>
    <property type="match status" value="1"/>
</dbReference>
<evidence type="ECO:0000256" key="8">
    <source>
        <dbReference type="HAMAP-Rule" id="MF_00222"/>
    </source>
</evidence>